<feature type="region of interest" description="Disordered" evidence="1">
    <location>
        <begin position="186"/>
        <end position="219"/>
    </location>
</feature>
<dbReference type="EMBL" id="LAVV01006836">
    <property type="protein sequence ID" value="KNZ58104.1"/>
    <property type="molecule type" value="Genomic_DNA"/>
</dbReference>
<dbReference type="VEuPathDB" id="FungiDB:VP01_199g11"/>
<evidence type="ECO:0000313" key="2">
    <source>
        <dbReference type="EMBL" id="KNZ58104.1"/>
    </source>
</evidence>
<protein>
    <submittedName>
        <fullName evidence="2">Uncharacterized protein</fullName>
    </submittedName>
</protein>
<feature type="compositionally biased region" description="Basic residues" evidence="1">
    <location>
        <begin position="189"/>
        <end position="202"/>
    </location>
</feature>
<accession>A0A0L6VBL1</accession>
<feature type="compositionally biased region" description="Polar residues" evidence="1">
    <location>
        <begin position="243"/>
        <end position="261"/>
    </location>
</feature>
<gene>
    <name evidence="2" type="ORF">VP01_199g11</name>
</gene>
<evidence type="ECO:0000313" key="3">
    <source>
        <dbReference type="Proteomes" id="UP000037035"/>
    </source>
</evidence>
<feature type="region of interest" description="Disordered" evidence="1">
    <location>
        <begin position="243"/>
        <end position="262"/>
    </location>
</feature>
<organism evidence="2 3">
    <name type="scientific">Puccinia sorghi</name>
    <dbReference type="NCBI Taxonomy" id="27349"/>
    <lineage>
        <taxon>Eukaryota</taxon>
        <taxon>Fungi</taxon>
        <taxon>Dikarya</taxon>
        <taxon>Basidiomycota</taxon>
        <taxon>Pucciniomycotina</taxon>
        <taxon>Pucciniomycetes</taxon>
        <taxon>Pucciniales</taxon>
        <taxon>Pucciniaceae</taxon>
        <taxon>Puccinia</taxon>
    </lineage>
</organism>
<dbReference type="OrthoDB" id="2507786at2759"/>
<dbReference type="AlphaFoldDB" id="A0A0L6VBL1"/>
<dbReference type="Proteomes" id="UP000037035">
    <property type="component" value="Unassembled WGS sequence"/>
</dbReference>
<evidence type="ECO:0000256" key="1">
    <source>
        <dbReference type="SAM" id="MobiDB-lite"/>
    </source>
</evidence>
<name>A0A0L6VBL1_9BASI</name>
<feature type="region of interest" description="Disordered" evidence="1">
    <location>
        <begin position="98"/>
        <end position="148"/>
    </location>
</feature>
<sequence>MDQHDNHMLSEFDYLLAMPPSSTVNTSTSSLATTPGLDFTSSSFPLDFWGTQSNLPALPDTMSTLTGLGVDFLNPSSQTGLSQSNLAVFHSLFATQENGSAVKPESSGRTATASSRPRFAPPKGPRKQHRTGFRQLPGANGVVKRGRPSKKEYKLAGVEVDMYALKGVTLNGPVKSLAEIQGGEVLAKPARRSSRRASHKSKSSVSGAAKAETALQPSIPAIQEEPLAEQTLAMPHQCYQSSQDMSFSSTQGTSDFSYSQGGSTGLQYVAPRDFLTAFQAVNDEIAAQLARNTQVPSQQNSSSQWDSSLMLDPGFQPVSGFLDSSNLQPLADFPALNPPQPSFLPDPSFQHVSSFPDSSNLQPLANFPALNPPEPSFLPDPNADLNSTLPPLSLPWENNSSRMLCADSTYGHDGIPPYPDSQNFTPIAYNSIVQGEAAYPRSTVQDEAANPYSTIQDKVAYPSGFPTFTY</sequence>
<proteinExistence type="predicted"/>
<comment type="caution">
    <text evidence="2">The sequence shown here is derived from an EMBL/GenBank/DDBJ whole genome shotgun (WGS) entry which is preliminary data.</text>
</comment>
<keyword evidence="3" id="KW-1185">Reference proteome</keyword>
<dbReference type="STRING" id="27349.A0A0L6VBL1"/>
<reference evidence="2 3" key="1">
    <citation type="submission" date="2015-08" db="EMBL/GenBank/DDBJ databases">
        <title>Next Generation Sequencing and Analysis of the Genome of Puccinia sorghi L Schw, the Causal Agent of Maize Common Rust.</title>
        <authorList>
            <person name="Rochi L."/>
            <person name="Burguener G."/>
            <person name="Darino M."/>
            <person name="Turjanski A."/>
            <person name="Kreff E."/>
            <person name="Dieguez M.J."/>
            <person name="Sacco F."/>
        </authorList>
    </citation>
    <scope>NUCLEOTIDE SEQUENCE [LARGE SCALE GENOMIC DNA]</scope>
    <source>
        <strain evidence="2 3">RO10H11247</strain>
    </source>
</reference>